<name>A0ABT7VTC7_9GAMM</name>
<dbReference type="PANTHER" id="PTHR43788">
    <property type="entry name" value="DNA2/NAM7 HELICASE FAMILY MEMBER"/>
    <property type="match status" value="1"/>
</dbReference>
<evidence type="ECO:0000256" key="3">
    <source>
        <dbReference type="ARBA" id="ARBA00022806"/>
    </source>
</evidence>
<evidence type="ECO:0000313" key="7">
    <source>
        <dbReference type="Proteomes" id="UP001171945"/>
    </source>
</evidence>
<evidence type="ECO:0000256" key="4">
    <source>
        <dbReference type="ARBA" id="ARBA00022840"/>
    </source>
</evidence>
<dbReference type="Pfam" id="PF13087">
    <property type="entry name" value="AAA_12"/>
    <property type="match status" value="1"/>
</dbReference>
<dbReference type="CDD" id="cd18808">
    <property type="entry name" value="SF1_C_Upf1"/>
    <property type="match status" value="1"/>
</dbReference>
<gene>
    <name evidence="6" type="ORF">QUF54_05645</name>
</gene>
<dbReference type="SUPFAM" id="SSF52540">
    <property type="entry name" value="P-loop containing nucleoside triphosphate hydrolases"/>
    <property type="match status" value="1"/>
</dbReference>
<evidence type="ECO:0000313" key="6">
    <source>
        <dbReference type="EMBL" id="MDM8562821.1"/>
    </source>
</evidence>
<sequence>LKIQRRMVKPIGDLISDCFYEGELQSSRSDTDETLLEILPQSVTWLTTARLFNRDEQSVNKADGKTYSNACEVNIIVQFLKQLNQVAVKAGKRYSVAILTGYSAQVSLINRKLDAEIKNGQALTIECNTVDAFQGREANIAIYSVTRSNKEGKVGFLRDVERLNVALSRGQVGLVIVGDHFFCRTLPLENPLHRVLDYIENHPENCKVKETQ</sequence>
<keyword evidence="1" id="KW-0547">Nucleotide-binding</keyword>
<feature type="domain" description="DNA2/NAM7 helicase-like C-terminal" evidence="5">
    <location>
        <begin position="1"/>
        <end position="180"/>
    </location>
</feature>
<dbReference type="EMBL" id="JAUCGM010000303">
    <property type="protein sequence ID" value="MDM8562821.1"/>
    <property type="molecule type" value="Genomic_DNA"/>
</dbReference>
<protein>
    <submittedName>
        <fullName evidence="6">AAA domain-containing protein</fullName>
    </submittedName>
</protein>
<dbReference type="InterPro" id="IPR050534">
    <property type="entry name" value="Coronavir_polyprotein_1ab"/>
</dbReference>
<keyword evidence="3" id="KW-0347">Helicase</keyword>
<accession>A0ABT7VTC7</accession>
<dbReference type="InterPro" id="IPR041679">
    <property type="entry name" value="DNA2/NAM7-like_C"/>
</dbReference>
<keyword evidence="4" id="KW-0067">ATP-binding</keyword>
<organism evidence="6 7">
    <name type="scientific">Candidatus Marithioploca araucensis</name>
    <dbReference type="NCBI Taxonomy" id="70273"/>
    <lineage>
        <taxon>Bacteria</taxon>
        <taxon>Pseudomonadati</taxon>
        <taxon>Pseudomonadota</taxon>
        <taxon>Gammaproteobacteria</taxon>
        <taxon>Thiotrichales</taxon>
        <taxon>Thiotrichaceae</taxon>
        <taxon>Candidatus Marithioploca</taxon>
    </lineage>
</organism>
<keyword evidence="2" id="KW-0378">Hydrolase</keyword>
<evidence type="ECO:0000259" key="5">
    <source>
        <dbReference type="Pfam" id="PF13087"/>
    </source>
</evidence>
<keyword evidence="7" id="KW-1185">Reference proteome</keyword>
<dbReference type="InterPro" id="IPR047187">
    <property type="entry name" value="SF1_C_Upf1"/>
</dbReference>
<proteinExistence type="predicted"/>
<dbReference type="InterPro" id="IPR027417">
    <property type="entry name" value="P-loop_NTPase"/>
</dbReference>
<dbReference type="Gene3D" id="3.40.50.300">
    <property type="entry name" value="P-loop containing nucleotide triphosphate hydrolases"/>
    <property type="match status" value="1"/>
</dbReference>
<dbReference type="Proteomes" id="UP001171945">
    <property type="component" value="Unassembled WGS sequence"/>
</dbReference>
<feature type="non-terminal residue" evidence="6">
    <location>
        <position position="1"/>
    </location>
</feature>
<comment type="caution">
    <text evidence="6">The sequence shown here is derived from an EMBL/GenBank/DDBJ whole genome shotgun (WGS) entry which is preliminary data.</text>
</comment>
<evidence type="ECO:0000256" key="2">
    <source>
        <dbReference type="ARBA" id="ARBA00022801"/>
    </source>
</evidence>
<evidence type="ECO:0000256" key="1">
    <source>
        <dbReference type="ARBA" id="ARBA00022741"/>
    </source>
</evidence>
<dbReference type="PANTHER" id="PTHR43788:SF8">
    <property type="entry name" value="DNA-BINDING PROTEIN SMUBP-2"/>
    <property type="match status" value="1"/>
</dbReference>
<reference evidence="6" key="1">
    <citation type="submission" date="2023-06" db="EMBL/GenBank/DDBJ databases">
        <title>Uncultivated large filamentous bacteria from sulfidic sediments reveal new species and different genomic features in energy metabolism and defense.</title>
        <authorList>
            <person name="Fonseca A."/>
        </authorList>
    </citation>
    <scope>NUCLEOTIDE SEQUENCE</scope>
    <source>
        <strain evidence="6">HSG4</strain>
    </source>
</reference>